<gene>
    <name evidence="1" type="ORF">DPMN_079002</name>
</gene>
<accession>A0A9D4BI04</accession>
<dbReference type="Proteomes" id="UP000828390">
    <property type="component" value="Unassembled WGS sequence"/>
</dbReference>
<name>A0A9D4BI04_DREPO</name>
<sequence length="82" mass="9104">MSKTRAGSLRHIRGHANSGNYNCCGKAFQDADNLRRLQRTKDSNVTCVYSAAGALRTSTYSWLERKVQKRGIGEMLPVWAGS</sequence>
<keyword evidence="2" id="KW-1185">Reference proteome</keyword>
<dbReference type="AlphaFoldDB" id="A0A9D4BI04"/>
<protein>
    <submittedName>
        <fullName evidence="1">Uncharacterized protein</fullName>
    </submittedName>
</protein>
<evidence type="ECO:0000313" key="2">
    <source>
        <dbReference type="Proteomes" id="UP000828390"/>
    </source>
</evidence>
<reference evidence="1" key="2">
    <citation type="submission" date="2020-11" db="EMBL/GenBank/DDBJ databases">
        <authorList>
            <person name="McCartney M.A."/>
            <person name="Auch B."/>
            <person name="Kono T."/>
            <person name="Mallez S."/>
            <person name="Becker A."/>
            <person name="Gohl D.M."/>
            <person name="Silverstein K.A.T."/>
            <person name="Koren S."/>
            <person name="Bechman K.B."/>
            <person name="Herman A."/>
            <person name="Abrahante J.E."/>
            <person name="Garbe J."/>
        </authorList>
    </citation>
    <scope>NUCLEOTIDE SEQUENCE</scope>
    <source>
        <strain evidence="1">Duluth1</strain>
        <tissue evidence="1">Whole animal</tissue>
    </source>
</reference>
<proteinExistence type="predicted"/>
<dbReference type="EMBL" id="JAIWYP010000015">
    <property type="protein sequence ID" value="KAH3703950.1"/>
    <property type="molecule type" value="Genomic_DNA"/>
</dbReference>
<evidence type="ECO:0000313" key="1">
    <source>
        <dbReference type="EMBL" id="KAH3703950.1"/>
    </source>
</evidence>
<organism evidence="1 2">
    <name type="scientific">Dreissena polymorpha</name>
    <name type="common">Zebra mussel</name>
    <name type="synonym">Mytilus polymorpha</name>
    <dbReference type="NCBI Taxonomy" id="45954"/>
    <lineage>
        <taxon>Eukaryota</taxon>
        <taxon>Metazoa</taxon>
        <taxon>Spiralia</taxon>
        <taxon>Lophotrochozoa</taxon>
        <taxon>Mollusca</taxon>
        <taxon>Bivalvia</taxon>
        <taxon>Autobranchia</taxon>
        <taxon>Heteroconchia</taxon>
        <taxon>Euheterodonta</taxon>
        <taxon>Imparidentia</taxon>
        <taxon>Neoheterodontei</taxon>
        <taxon>Myida</taxon>
        <taxon>Dreissenoidea</taxon>
        <taxon>Dreissenidae</taxon>
        <taxon>Dreissena</taxon>
    </lineage>
</organism>
<reference evidence="1" key="1">
    <citation type="journal article" date="2019" name="bioRxiv">
        <title>The Genome of the Zebra Mussel, Dreissena polymorpha: A Resource for Invasive Species Research.</title>
        <authorList>
            <person name="McCartney M.A."/>
            <person name="Auch B."/>
            <person name="Kono T."/>
            <person name="Mallez S."/>
            <person name="Zhang Y."/>
            <person name="Obille A."/>
            <person name="Becker A."/>
            <person name="Abrahante J.E."/>
            <person name="Garbe J."/>
            <person name="Badalamenti J.P."/>
            <person name="Herman A."/>
            <person name="Mangelson H."/>
            <person name="Liachko I."/>
            <person name="Sullivan S."/>
            <person name="Sone E.D."/>
            <person name="Koren S."/>
            <person name="Silverstein K.A.T."/>
            <person name="Beckman K.B."/>
            <person name="Gohl D.M."/>
        </authorList>
    </citation>
    <scope>NUCLEOTIDE SEQUENCE</scope>
    <source>
        <strain evidence="1">Duluth1</strain>
        <tissue evidence="1">Whole animal</tissue>
    </source>
</reference>
<comment type="caution">
    <text evidence="1">The sequence shown here is derived from an EMBL/GenBank/DDBJ whole genome shotgun (WGS) entry which is preliminary data.</text>
</comment>